<dbReference type="PIRSF" id="PIRSF006305">
    <property type="entry name" value="Maf"/>
    <property type="match status" value="1"/>
</dbReference>
<evidence type="ECO:0000256" key="4">
    <source>
        <dbReference type="ARBA" id="ARBA00023080"/>
    </source>
</evidence>
<evidence type="ECO:0000256" key="2">
    <source>
        <dbReference type="ARBA" id="ARBA00022490"/>
    </source>
</evidence>
<dbReference type="GO" id="GO:0047429">
    <property type="term" value="F:nucleoside triphosphate diphosphatase activity"/>
    <property type="evidence" value="ECO:0007669"/>
    <property type="project" value="InterPro"/>
</dbReference>
<dbReference type="PANTHER" id="PTHR43213">
    <property type="entry name" value="BIFUNCTIONAL DTTP/UTP PYROPHOSPHATASE/METHYLTRANSFERASE PROTEIN-RELATED"/>
    <property type="match status" value="1"/>
</dbReference>
<dbReference type="Pfam" id="PF02545">
    <property type="entry name" value="Maf"/>
    <property type="match status" value="1"/>
</dbReference>
<protein>
    <recommendedName>
        <fullName evidence="5">7-methyl-GTP pyrophosphatase</fullName>
        <shortName evidence="5">m(7)GTP pyrophosphatase</shortName>
        <ecNumber evidence="5">3.6.1.-</ecNumber>
    </recommendedName>
</protein>
<evidence type="ECO:0000256" key="5">
    <source>
        <dbReference type="HAMAP-Rule" id="MF_00528"/>
    </source>
</evidence>
<dbReference type="InterPro" id="IPR029001">
    <property type="entry name" value="ITPase-like_fam"/>
</dbReference>
<name>A0A1Y0I947_9GAMM</name>
<organism evidence="6 7">
    <name type="scientific">Oleiphilus messinensis</name>
    <dbReference type="NCBI Taxonomy" id="141451"/>
    <lineage>
        <taxon>Bacteria</taxon>
        <taxon>Pseudomonadati</taxon>
        <taxon>Pseudomonadota</taxon>
        <taxon>Gammaproteobacteria</taxon>
        <taxon>Oceanospirillales</taxon>
        <taxon>Oleiphilaceae</taxon>
        <taxon>Oleiphilus</taxon>
    </lineage>
</organism>
<dbReference type="KEGG" id="ome:OLMES_2219"/>
<gene>
    <name evidence="6" type="ORF">OLMES_2219</name>
</gene>
<keyword evidence="4 5" id="KW-0546">Nucleotide metabolism</keyword>
<comment type="caution">
    <text evidence="5">Lacks conserved residue(s) required for the propagation of feature annotation.</text>
</comment>
<feature type="site" description="Important for substrate specificity" evidence="5">
    <location>
        <position position="71"/>
    </location>
</feature>
<dbReference type="Gene3D" id="3.90.950.10">
    <property type="match status" value="1"/>
</dbReference>
<dbReference type="NCBIfam" id="TIGR00172">
    <property type="entry name" value="maf"/>
    <property type="match status" value="1"/>
</dbReference>
<dbReference type="EC" id="3.6.1.-" evidence="5"/>
<evidence type="ECO:0000313" key="7">
    <source>
        <dbReference type="Proteomes" id="UP000196027"/>
    </source>
</evidence>
<dbReference type="GO" id="GO:0009117">
    <property type="term" value="P:nucleotide metabolic process"/>
    <property type="evidence" value="ECO:0007669"/>
    <property type="project" value="UniProtKB-KW"/>
</dbReference>
<proteinExistence type="inferred from homology"/>
<dbReference type="HAMAP" id="MF_00528">
    <property type="entry name" value="Maf"/>
    <property type="match status" value="1"/>
</dbReference>
<dbReference type="RefSeq" id="WP_087461292.1">
    <property type="nucleotide sequence ID" value="NZ_CP021425.1"/>
</dbReference>
<dbReference type="OrthoDB" id="9813694at2"/>
<feature type="active site" description="Proton acceptor" evidence="5">
    <location>
        <position position="70"/>
    </location>
</feature>
<reference evidence="6 7" key="1">
    <citation type="submission" date="2017-05" db="EMBL/GenBank/DDBJ databases">
        <title>Genomic insights into alkan degradation activity of Oleiphilus messinensis.</title>
        <authorList>
            <person name="Kozyavkin S.A."/>
            <person name="Slesarev A.I."/>
            <person name="Golyshin P.N."/>
            <person name="Korzhenkov A."/>
            <person name="Golyshina O.N."/>
            <person name="Toshchakov S.V."/>
        </authorList>
    </citation>
    <scope>NUCLEOTIDE SEQUENCE [LARGE SCALE GENOMIC DNA]</scope>
    <source>
        <strain evidence="6 7">ME102</strain>
    </source>
</reference>
<dbReference type="EMBL" id="CP021425">
    <property type="protein sequence ID" value="ARU56286.1"/>
    <property type="molecule type" value="Genomic_DNA"/>
</dbReference>
<dbReference type="GO" id="GO:0005737">
    <property type="term" value="C:cytoplasm"/>
    <property type="evidence" value="ECO:0007669"/>
    <property type="project" value="UniProtKB-SubCell"/>
</dbReference>
<feature type="site" description="Important for substrate specificity" evidence="5">
    <location>
        <position position="13"/>
    </location>
</feature>
<sequence>MPLQFVLASSSVYRQKQLRTIGLPFSIDKPEIDETPFPEEPAKDLAVRLAEAKCTVVAARHPEGIIIASDQVAESPDGQILGKPGTLENATRQLRHFSGKTVNFHTALCVKDQSNNRSNCIIETFTVHFRQLSTNQIIQYLELEKPFDCAGSFKAEGLGVRLFSALQGRDHNTLIGLPIMALIDTLLNWGIDPLDYVTPNLKNL</sequence>
<comment type="function">
    <text evidence="5">Nucleoside triphosphate pyrophosphatase that hydrolyzes 7-methyl-GTP (m(7)GTP). May have a dual role in cell division arrest and in preventing the incorporation of modified nucleotides into cellular nucleic acids.</text>
</comment>
<dbReference type="PANTHER" id="PTHR43213:SF10">
    <property type="entry name" value="7-METHYL-GTP PYROPHOSPHATASE"/>
    <property type="match status" value="1"/>
</dbReference>
<evidence type="ECO:0000313" key="6">
    <source>
        <dbReference type="EMBL" id="ARU56286.1"/>
    </source>
</evidence>
<evidence type="ECO:0000256" key="3">
    <source>
        <dbReference type="ARBA" id="ARBA00022801"/>
    </source>
</evidence>
<comment type="cofactor">
    <cofactor evidence="5">
        <name>a divalent metal cation</name>
        <dbReference type="ChEBI" id="CHEBI:60240"/>
    </cofactor>
</comment>
<dbReference type="CDD" id="cd00555">
    <property type="entry name" value="Maf"/>
    <property type="match status" value="1"/>
</dbReference>
<accession>A0A1Y0I947</accession>
<comment type="similarity">
    <text evidence="5">Belongs to the Maf family. YceF subfamily.</text>
</comment>
<keyword evidence="2 5" id="KW-0963">Cytoplasm</keyword>
<dbReference type="AlphaFoldDB" id="A0A1Y0I947"/>
<comment type="subcellular location">
    <subcellularLocation>
        <location evidence="1 5">Cytoplasm</location>
    </subcellularLocation>
</comment>
<feature type="site" description="Important for substrate specificity" evidence="5">
    <location>
        <position position="156"/>
    </location>
</feature>
<dbReference type="Proteomes" id="UP000196027">
    <property type="component" value="Chromosome"/>
</dbReference>
<comment type="catalytic activity">
    <reaction evidence="5">
        <text>N(7)-methyl-GTP + H2O = N(7)-methyl-GMP + diphosphate + H(+)</text>
        <dbReference type="Rhea" id="RHEA:58744"/>
        <dbReference type="ChEBI" id="CHEBI:15377"/>
        <dbReference type="ChEBI" id="CHEBI:15378"/>
        <dbReference type="ChEBI" id="CHEBI:33019"/>
        <dbReference type="ChEBI" id="CHEBI:58285"/>
        <dbReference type="ChEBI" id="CHEBI:87133"/>
    </reaction>
</comment>
<dbReference type="InterPro" id="IPR003697">
    <property type="entry name" value="Maf-like"/>
</dbReference>
<keyword evidence="3 5" id="KW-0378">Hydrolase</keyword>
<dbReference type="SUPFAM" id="SSF52972">
    <property type="entry name" value="ITPase-like"/>
    <property type="match status" value="1"/>
</dbReference>
<keyword evidence="7" id="KW-1185">Reference proteome</keyword>
<evidence type="ECO:0000256" key="1">
    <source>
        <dbReference type="ARBA" id="ARBA00004496"/>
    </source>
</evidence>